<dbReference type="InterPro" id="IPR008909">
    <property type="entry name" value="DALR_anticod-bd"/>
</dbReference>
<dbReference type="Pfam" id="PF02992">
    <property type="entry name" value="Transposase_21"/>
    <property type="match status" value="1"/>
</dbReference>
<proteinExistence type="predicted"/>
<evidence type="ECO:0000313" key="3">
    <source>
        <dbReference type="EMBL" id="GEU92471.1"/>
    </source>
</evidence>
<reference evidence="3" key="1">
    <citation type="journal article" date="2019" name="Sci. Rep.">
        <title>Draft genome of Tanacetum cinerariifolium, the natural source of mosquito coil.</title>
        <authorList>
            <person name="Yamashiro T."/>
            <person name="Shiraishi A."/>
            <person name="Satake H."/>
            <person name="Nakayama K."/>
        </authorList>
    </citation>
    <scope>NUCLEOTIDE SEQUENCE</scope>
</reference>
<dbReference type="GO" id="GO:0006420">
    <property type="term" value="P:arginyl-tRNA aminoacylation"/>
    <property type="evidence" value="ECO:0007669"/>
    <property type="project" value="InterPro"/>
</dbReference>
<keyword evidence="3" id="KW-0436">Ligase</keyword>
<organism evidence="3">
    <name type="scientific">Tanacetum cinerariifolium</name>
    <name type="common">Dalmatian daisy</name>
    <name type="synonym">Chrysanthemum cinerariifolium</name>
    <dbReference type="NCBI Taxonomy" id="118510"/>
    <lineage>
        <taxon>Eukaryota</taxon>
        <taxon>Viridiplantae</taxon>
        <taxon>Streptophyta</taxon>
        <taxon>Embryophyta</taxon>
        <taxon>Tracheophyta</taxon>
        <taxon>Spermatophyta</taxon>
        <taxon>Magnoliopsida</taxon>
        <taxon>eudicotyledons</taxon>
        <taxon>Gunneridae</taxon>
        <taxon>Pentapetalae</taxon>
        <taxon>asterids</taxon>
        <taxon>campanulids</taxon>
        <taxon>Asterales</taxon>
        <taxon>Asteraceae</taxon>
        <taxon>Asteroideae</taxon>
        <taxon>Anthemideae</taxon>
        <taxon>Anthemidinae</taxon>
        <taxon>Tanacetum</taxon>
    </lineage>
</organism>
<sequence>MTWHATGKCTELGKMQHLVDGRLCMKESSFMLTLLIPGPKSLGKHIDVYMRPLIDDLKDLWALKGYKACPTCNEDTPSIRVFGHKRFLKKPHKWRRSLDFNGETEGGDPPRKFNRDQIMAQLARLSTRLKGKHPSEFPNQDMKEEFLGWFGSQIRQRNIDKDSGASASTELYALACGPTPTPILVNSCVVNGVRPVVHNHDERRATQKNGIFSPGDKDGDMYYGQLEEILDFLYMSFKFVLFQVNCDDRPLPHQIGDGHRGKGIRKPNLGGRKASMLNTRKETRYLGLRKITDQFGPQAIRFEWNDRGKLMPHGDYAPHWSNLLGEIVREFSMHYPSWHKIEAERKARFLGKISGKQRGHILGVGRVLASRGRDVLISPKPRCTQTVNFDELKRTNKQLKKQMDMIMKGDDEDAGKEEDEDSEAAKLLGYSAEAVLDCVFRYTSLTNHRLAICTFNIEMLTEEASKLILEKDEGWEEGEERMLGLHLLEFTEALKESCLSLLPHILCVYLYDLAKKFNSYHSFVCEVYFIGGE</sequence>
<comment type="caution">
    <text evidence="3">The sequence shown here is derived from an EMBL/GenBank/DDBJ whole genome shotgun (WGS) entry which is preliminary data.</text>
</comment>
<gene>
    <name evidence="3" type="ORF">Tci_064449</name>
</gene>
<dbReference type="Gene3D" id="1.10.730.10">
    <property type="entry name" value="Isoleucyl-tRNA Synthetase, Domain 1"/>
    <property type="match status" value="1"/>
</dbReference>
<feature type="region of interest" description="Disordered" evidence="1">
    <location>
        <begin position="253"/>
        <end position="272"/>
    </location>
</feature>
<evidence type="ECO:0000256" key="1">
    <source>
        <dbReference type="SAM" id="MobiDB-lite"/>
    </source>
</evidence>
<dbReference type="PANTHER" id="PTHR48258">
    <property type="entry name" value="DUF4218 DOMAIN-CONTAINING PROTEIN-RELATED"/>
    <property type="match status" value="1"/>
</dbReference>
<keyword evidence="3" id="KW-0030">Aminoacyl-tRNA synthetase</keyword>
<protein>
    <submittedName>
        <fullName evidence="3">Arginyl-tRNA synthetase, class Ic</fullName>
    </submittedName>
</protein>
<accession>A0A6L2P1S9</accession>
<feature type="domain" description="DALR anticodon binding" evidence="2">
    <location>
        <begin position="469"/>
        <end position="522"/>
    </location>
</feature>
<dbReference type="Pfam" id="PF05746">
    <property type="entry name" value="DALR_1"/>
    <property type="match status" value="1"/>
</dbReference>
<evidence type="ECO:0000259" key="2">
    <source>
        <dbReference type="Pfam" id="PF05746"/>
    </source>
</evidence>
<dbReference type="InterPro" id="IPR004242">
    <property type="entry name" value="Transposase_21"/>
</dbReference>
<dbReference type="SUPFAM" id="SSF47323">
    <property type="entry name" value="Anticodon-binding domain of a subclass of class I aminoacyl-tRNA synthetases"/>
    <property type="match status" value="1"/>
</dbReference>
<dbReference type="EMBL" id="BKCJ010010636">
    <property type="protein sequence ID" value="GEU92471.1"/>
    <property type="molecule type" value="Genomic_DNA"/>
</dbReference>
<dbReference type="GO" id="GO:0004814">
    <property type="term" value="F:arginine-tRNA ligase activity"/>
    <property type="evidence" value="ECO:0007669"/>
    <property type="project" value="InterPro"/>
</dbReference>
<name>A0A6L2P1S9_TANCI</name>
<dbReference type="GO" id="GO:0005524">
    <property type="term" value="F:ATP binding"/>
    <property type="evidence" value="ECO:0007669"/>
    <property type="project" value="InterPro"/>
</dbReference>
<dbReference type="AlphaFoldDB" id="A0A6L2P1S9"/>
<dbReference type="InterPro" id="IPR009080">
    <property type="entry name" value="tRNAsynth_Ia_anticodon-bd"/>
</dbReference>